<protein>
    <recommendedName>
        <fullName evidence="1">Ricin B lectin domain-containing protein</fullName>
    </recommendedName>
</protein>
<comment type="caution">
    <text evidence="2">The sequence shown here is derived from an EMBL/GenBank/DDBJ whole genome shotgun (WGS) entry which is preliminary data.</text>
</comment>
<dbReference type="Pfam" id="PF00652">
    <property type="entry name" value="Ricin_B_lectin"/>
    <property type="match status" value="1"/>
</dbReference>
<dbReference type="AlphaFoldDB" id="A0A7W7TXA4"/>
<reference evidence="2 3" key="1">
    <citation type="submission" date="2020-08" db="EMBL/GenBank/DDBJ databases">
        <title>Genomic Encyclopedia of Type Strains, Phase III (KMG-III): the genomes of soil and plant-associated and newly described type strains.</title>
        <authorList>
            <person name="Whitman W."/>
        </authorList>
    </citation>
    <scope>NUCLEOTIDE SEQUENCE [LARGE SCALE GENOMIC DNA]</scope>
    <source>
        <strain evidence="2 3">SFB5A</strain>
    </source>
</reference>
<keyword evidence="3" id="KW-1185">Reference proteome</keyword>
<proteinExistence type="predicted"/>
<dbReference type="InterPro" id="IPR000772">
    <property type="entry name" value="Ricin_B_lectin"/>
</dbReference>
<gene>
    <name evidence="2" type="ORF">GGE06_001978</name>
</gene>
<feature type="domain" description="Ricin B lectin" evidence="1">
    <location>
        <begin position="1"/>
        <end position="126"/>
    </location>
</feature>
<evidence type="ECO:0000259" key="1">
    <source>
        <dbReference type="SMART" id="SM00458"/>
    </source>
</evidence>
<dbReference type="SMART" id="SM00458">
    <property type="entry name" value="RICIN"/>
    <property type="match status" value="1"/>
</dbReference>
<evidence type="ECO:0000313" key="2">
    <source>
        <dbReference type="EMBL" id="MBB4981070.1"/>
    </source>
</evidence>
<organism evidence="2 3">
    <name type="scientific">Streptomyces nymphaeiformis</name>
    <dbReference type="NCBI Taxonomy" id="2663842"/>
    <lineage>
        <taxon>Bacteria</taxon>
        <taxon>Bacillati</taxon>
        <taxon>Actinomycetota</taxon>
        <taxon>Actinomycetes</taxon>
        <taxon>Kitasatosporales</taxon>
        <taxon>Streptomycetaceae</taxon>
        <taxon>Streptomyces</taxon>
    </lineage>
</organism>
<dbReference type="RefSeq" id="WP_184930550.1">
    <property type="nucleotide sequence ID" value="NZ_JACHJY010000002.1"/>
</dbReference>
<dbReference type="Proteomes" id="UP000582643">
    <property type="component" value="Unassembled WGS sequence"/>
</dbReference>
<dbReference type="SUPFAM" id="SSF50370">
    <property type="entry name" value="Ricin B-like lectins"/>
    <property type="match status" value="1"/>
</dbReference>
<sequence>MQIYGHASNRCIDVAGSPGAATGSALVIWDCYDVSYQRRPFVDGTVWSEGKCMNVSGGSTQNCAAINRTTCNGSGAQQSRLNSSHDLTNPQSGNKCVDVKDMETTNGACLQLYMCVGAPDQKWSSRTP</sequence>
<dbReference type="EMBL" id="JACHJY010000002">
    <property type="protein sequence ID" value="MBB4981070.1"/>
    <property type="molecule type" value="Genomic_DNA"/>
</dbReference>
<dbReference type="InterPro" id="IPR035992">
    <property type="entry name" value="Ricin_B-like_lectins"/>
</dbReference>
<accession>A0A7W7TXA4</accession>
<evidence type="ECO:0000313" key="3">
    <source>
        <dbReference type="Proteomes" id="UP000582643"/>
    </source>
</evidence>
<dbReference type="PROSITE" id="PS50231">
    <property type="entry name" value="RICIN_B_LECTIN"/>
    <property type="match status" value="1"/>
</dbReference>
<name>A0A7W7TXA4_9ACTN</name>
<dbReference type="Gene3D" id="2.80.10.50">
    <property type="match status" value="1"/>
</dbReference>